<dbReference type="STRING" id="1004.SAMN05661012_00772"/>
<dbReference type="EC" id="1.1.1.130" evidence="3"/>
<dbReference type="InterPro" id="IPR043144">
    <property type="entry name" value="Mal/L-sulf/L-lact_DH-like_ah"/>
</dbReference>
<dbReference type="InterPro" id="IPR003767">
    <property type="entry name" value="Malate/L-lactate_DH-like"/>
</dbReference>
<dbReference type="InterPro" id="IPR036111">
    <property type="entry name" value="Mal/L-sulfo/L-lacto_DH-like_sf"/>
</dbReference>
<keyword evidence="5" id="KW-1185">Reference proteome</keyword>
<dbReference type="NCBIfam" id="NF009750">
    <property type="entry name" value="PRK13260.1"/>
    <property type="match status" value="1"/>
</dbReference>
<dbReference type="EMBL" id="FPIZ01000002">
    <property type="protein sequence ID" value="SFW25143.1"/>
    <property type="molecule type" value="Genomic_DNA"/>
</dbReference>
<name>A0A1K1MPT6_9BACT</name>
<dbReference type="GO" id="GO:0047559">
    <property type="term" value="F:3-dehydro-L-gulonate 2-dehydrogenase activity"/>
    <property type="evidence" value="ECO:0007669"/>
    <property type="project" value="UniProtKB-EC"/>
</dbReference>
<protein>
    <submittedName>
        <fullName evidence="2">3-dehydro-L-gulonate 2-dehydrogenase</fullName>
        <ecNumber evidence="3">1.1.1.130</ecNumber>
    </submittedName>
</protein>
<proteinExistence type="predicted"/>
<gene>
    <name evidence="3" type="primary">yiaK</name>
    <name evidence="2" type="ORF">SAMN05661012_00772</name>
    <name evidence="3" type="ORF">SR876_08310</name>
</gene>
<dbReference type="SUPFAM" id="SSF89733">
    <property type="entry name" value="L-sulfolactate dehydrogenase-like"/>
    <property type="match status" value="1"/>
</dbReference>
<reference evidence="3 5" key="2">
    <citation type="submission" date="2023-11" db="EMBL/GenBank/DDBJ databases">
        <title>MicrobeMod: A computational toolkit for identifying prokaryotic methylation and restriction-modification with nanopore sequencing.</title>
        <authorList>
            <person name="Crits-Christoph A."/>
            <person name="Kang S.C."/>
            <person name="Lee H."/>
            <person name="Ostrov N."/>
        </authorList>
    </citation>
    <scope>NUCLEOTIDE SEQUENCE [LARGE SCALE GENOMIC DNA]</scope>
    <source>
        <strain evidence="3 5">ATCC 23090</strain>
    </source>
</reference>
<organism evidence="2 4">
    <name type="scientific">Chitinophaga sancti</name>
    <dbReference type="NCBI Taxonomy" id="1004"/>
    <lineage>
        <taxon>Bacteria</taxon>
        <taxon>Pseudomonadati</taxon>
        <taxon>Bacteroidota</taxon>
        <taxon>Chitinophagia</taxon>
        <taxon>Chitinophagales</taxon>
        <taxon>Chitinophagaceae</taxon>
        <taxon>Chitinophaga</taxon>
    </lineage>
</organism>
<dbReference type="PANTHER" id="PTHR11091:SF3">
    <property type="entry name" value="2,3-DIKETO-L-GULONATE REDUCTASE"/>
    <property type="match status" value="1"/>
</dbReference>
<keyword evidence="1 3" id="KW-0560">Oxidoreductase</keyword>
<dbReference type="InterPro" id="IPR043143">
    <property type="entry name" value="Mal/L-sulf/L-lact_DH-like_NADP"/>
</dbReference>
<dbReference type="Proteomes" id="UP001326715">
    <property type="component" value="Chromosome"/>
</dbReference>
<evidence type="ECO:0000256" key="1">
    <source>
        <dbReference type="ARBA" id="ARBA00023002"/>
    </source>
</evidence>
<dbReference type="AlphaFoldDB" id="A0A1K1MPT6"/>
<dbReference type="Proteomes" id="UP000183788">
    <property type="component" value="Unassembled WGS sequence"/>
</dbReference>
<dbReference type="Gene3D" id="3.30.1370.60">
    <property type="entry name" value="Hypothetical oxidoreductase yiak, domain 2"/>
    <property type="match status" value="1"/>
</dbReference>
<evidence type="ECO:0000313" key="5">
    <source>
        <dbReference type="Proteomes" id="UP001326715"/>
    </source>
</evidence>
<dbReference type="OrthoDB" id="9769447at2"/>
<evidence type="ECO:0000313" key="3">
    <source>
        <dbReference type="EMBL" id="WQG91501.1"/>
    </source>
</evidence>
<reference evidence="2 4" key="1">
    <citation type="submission" date="2016-11" db="EMBL/GenBank/DDBJ databases">
        <authorList>
            <person name="Jaros S."/>
            <person name="Januszkiewicz K."/>
            <person name="Wedrychowicz H."/>
        </authorList>
    </citation>
    <scope>NUCLEOTIDE SEQUENCE [LARGE SCALE GENOMIC DNA]</scope>
    <source>
        <strain evidence="2 4">DSM 784</strain>
    </source>
</reference>
<evidence type="ECO:0000313" key="2">
    <source>
        <dbReference type="EMBL" id="SFW25143.1"/>
    </source>
</evidence>
<accession>A0A1K1MPT6</accession>
<dbReference type="Gene3D" id="1.10.1530.10">
    <property type="match status" value="1"/>
</dbReference>
<dbReference type="Gene3D" id="3.30.60.50">
    <property type="entry name" value="Hypothetical oxidoreductase yiak, domain 3"/>
    <property type="match status" value="1"/>
</dbReference>
<dbReference type="RefSeq" id="WP_072357281.1">
    <property type="nucleotide sequence ID" value="NZ_CP139972.1"/>
</dbReference>
<dbReference type="Pfam" id="PF02615">
    <property type="entry name" value="Ldh_2"/>
    <property type="match status" value="1"/>
</dbReference>
<dbReference type="EMBL" id="CP140154">
    <property type="protein sequence ID" value="WQG91501.1"/>
    <property type="molecule type" value="Genomic_DNA"/>
</dbReference>
<sequence>MRVKYEELKDVFEEKLINLGFDTAKADIVAGIFADNSRDGVYYHGLNRFPVFAQLIKDGLVDPNATPEMVEKHGLIETWEGYNGAGMFNATVCMDRAIELAKQYGVGIVGIRNTNHWMRGGTYGWQAAQSGCIGICFTNAMGSMPPWGGTMPRLGNNPLVIAVPRTEHPIVLDMAMSQYSYGKMQEFELKQQQLPFEGGYDSNGELTRDPAEIRKTKRALPIGLWKGSGLALMLDVLLTALTGGRSVEQITASGKEFGVSQCFIAIHKPDLHESLITGILEYTKSESPGEISFPGENTFRTRLDNLREGVLVNEEMWEKVKGI</sequence>
<dbReference type="PANTHER" id="PTHR11091">
    <property type="entry name" value="OXIDOREDUCTASE-RELATED"/>
    <property type="match status" value="1"/>
</dbReference>
<evidence type="ECO:0000313" key="4">
    <source>
        <dbReference type="Proteomes" id="UP000183788"/>
    </source>
</evidence>